<gene>
    <name evidence="1" type="ORF">LPJ66_003026</name>
</gene>
<organism evidence="1 2">
    <name type="scientific">Kickxella alabastrina</name>
    <dbReference type="NCBI Taxonomy" id="61397"/>
    <lineage>
        <taxon>Eukaryota</taxon>
        <taxon>Fungi</taxon>
        <taxon>Fungi incertae sedis</taxon>
        <taxon>Zoopagomycota</taxon>
        <taxon>Kickxellomycotina</taxon>
        <taxon>Kickxellomycetes</taxon>
        <taxon>Kickxellales</taxon>
        <taxon>Kickxellaceae</taxon>
        <taxon>Kickxella</taxon>
    </lineage>
</organism>
<name>A0ACC1IP50_9FUNG</name>
<sequence>MAAYIALAIIYGAISVSYVSVVPLMIAEMFGAQKVPTAIGIMNAWNSIGAFIGNPSQGAIYQHLDRPNSSFTGITIWGATSLFLAACSFVGLKAIVIRSGPHRIWSKL</sequence>
<accession>A0ACC1IP50</accession>
<evidence type="ECO:0000313" key="1">
    <source>
        <dbReference type="EMBL" id="KAJ1897993.1"/>
    </source>
</evidence>
<protein>
    <submittedName>
        <fullName evidence="1">Uncharacterized protein</fullName>
    </submittedName>
</protein>
<comment type="caution">
    <text evidence="1">The sequence shown here is derived from an EMBL/GenBank/DDBJ whole genome shotgun (WGS) entry which is preliminary data.</text>
</comment>
<reference evidence="1" key="1">
    <citation type="submission" date="2022-07" db="EMBL/GenBank/DDBJ databases">
        <title>Phylogenomic reconstructions and comparative analyses of Kickxellomycotina fungi.</title>
        <authorList>
            <person name="Reynolds N.K."/>
            <person name="Stajich J.E."/>
            <person name="Barry K."/>
            <person name="Grigoriev I.V."/>
            <person name="Crous P."/>
            <person name="Smith M.E."/>
        </authorList>
    </citation>
    <scope>NUCLEOTIDE SEQUENCE</scope>
    <source>
        <strain evidence="1">Benny 63K</strain>
    </source>
</reference>
<evidence type="ECO:0000313" key="2">
    <source>
        <dbReference type="Proteomes" id="UP001150581"/>
    </source>
</evidence>
<dbReference type="Proteomes" id="UP001150581">
    <property type="component" value="Unassembled WGS sequence"/>
</dbReference>
<proteinExistence type="predicted"/>
<keyword evidence="2" id="KW-1185">Reference proteome</keyword>
<dbReference type="EMBL" id="JANBPG010000279">
    <property type="protein sequence ID" value="KAJ1897993.1"/>
    <property type="molecule type" value="Genomic_DNA"/>
</dbReference>